<dbReference type="EMBL" id="SPOI01000001">
    <property type="protein sequence ID" value="TIB43250.1"/>
    <property type="molecule type" value="Genomic_DNA"/>
</dbReference>
<dbReference type="OMA" id="RVNGNQE"/>
<dbReference type="Gene3D" id="1.10.20.10">
    <property type="entry name" value="Histone, subunit A"/>
    <property type="match status" value="1"/>
</dbReference>
<dbReference type="InterPro" id="IPR009072">
    <property type="entry name" value="Histone-fold"/>
</dbReference>
<gene>
    <name evidence="2" type="ORF">E3P86_00044</name>
    <name evidence="1" type="ORF">E3P90_00367</name>
</gene>
<comment type="caution">
    <text evidence="1">The sequence shown here is derived from an EMBL/GenBank/DDBJ whole genome shotgun (WGS) entry which is preliminary data.</text>
</comment>
<accession>A0A4V4M2K2</accession>
<organism evidence="1 3">
    <name type="scientific">Wallemia ichthyophaga</name>
    <dbReference type="NCBI Taxonomy" id="245174"/>
    <lineage>
        <taxon>Eukaryota</taxon>
        <taxon>Fungi</taxon>
        <taxon>Dikarya</taxon>
        <taxon>Basidiomycota</taxon>
        <taxon>Wallemiomycotina</taxon>
        <taxon>Wallemiomycetes</taxon>
        <taxon>Wallemiales</taxon>
        <taxon>Wallemiaceae</taxon>
        <taxon>Wallemia</taxon>
    </lineage>
</organism>
<proteinExistence type="predicted"/>
<dbReference type="OrthoDB" id="3359612at2759"/>
<name>A0A4V4M2K2_WALIC</name>
<dbReference type="EMBL" id="SPOF01000003">
    <property type="protein sequence ID" value="TIB16625.1"/>
    <property type="molecule type" value="Genomic_DNA"/>
</dbReference>
<dbReference type="AlphaFoldDB" id="A0A4V4M2K2"/>
<sequence>MAPLTLTKALKDKKPKSQIHKHCDKLSYIALLSFLQRTAMETRIVSQEIHGHDNNRLMTRREVGRAGRRVLRRVNGNQEQP</sequence>
<evidence type="ECO:0000313" key="3">
    <source>
        <dbReference type="Proteomes" id="UP000306954"/>
    </source>
</evidence>
<dbReference type="GO" id="GO:0046982">
    <property type="term" value="F:protein heterodimerization activity"/>
    <property type="evidence" value="ECO:0007669"/>
    <property type="project" value="InterPro"/>
</dbReference>
<evidence type="ECO:0000313" key="2">
    <source>
        <dbReference type="EMBL" id="TIB43250.1"/>
    </source>
</evidence>
<evidence type="ECO:0000313" key="4">
    <source>
        <dbReference type="Proteomes" id="UP000310689"/>
    </source>
</evidence>
<protein>
    <submittedName>
        <fullName evidence="1">Uncharacterized protein</fullName>
    </submittedName>
</protein>
<dbReference type="Proteomes" id="UP000306954">
    <property type="component" value="Unassembled WGS sequence"/>
</dbReference>
<dbReference type="Proteomes" id="UP000310689">
    <property type="component" value="Unassembled WGS sequence"/>
</dbReference>
<reference evidence="3 4" key="1">
    <citation type="submission" date="2019-03" db="EMBL/GenBank/DDBJ databases">
        <title>Sequencing 23 genomes of Wallemia ichthyophaga.</title>
        <authorList>
            <person name="Gostincar C."/>
        </authorList>
    </citation>
    <scope>NUCLEOTIDE SEQUENCE [LARGE SCALE GENOMIC DNA]</scope>
    <source>
        <strain evidence="2 4">EXF-6200</strain>
        <strain evidence="1 3">EXF-8621</strain>
    </source>
</reference>
<evidence type="ECO:0000313" key="1">
    <source>
        <dbReference type="EMBL" id="TIB16625.1"/>
    </source>
</evidence>